<name>A0A9P0DAG0_9CUCU</name>
<dbReference type="EMBL" id="OV651820">
    <property type="protein sequence ID" value="CAH1114909.1"/>
    <property type="molecule type" value="Genomic_DNA"/>
</dbReference>
<dbReference type="OrthoDB" id="10064970at2759"/>
<feature type="region of interest" description="Disordered" evidence="1">
    <location>
        <begin position="293"/>
        <end position="331"/>
    </location>
</feature>
<protein>
    <submittedName>
        <fullName evidence="2">Uncharacterized protein</fullName>
    </submittedName>
</protein>
<accession>A0A9P0DAG0</accession>
<dbReference type="Proteomes" id="UP001153636">
    <property type="component" value="Chromosome 8"/>
</dbReference>
<organism evidence="2 3">
    <name type="scientific">Psylliodes chrysocephalus</name>
    <dbReference type="NCBI Taxonomy" id="3402493"/>
    <lineage>
        <taxon>Eukaryota</taxon>
        <taxon>Metazoa</taxon>
        <taxon>Ecdysozoa</taxon>
        <taxon>Arthropoda</taxon>
        <taxon>Hexapoda</taxon>
        <taxon>Insecta</taxon>
        <taxon>Pterygota</taxon>
        <taxon>Neoptera</taxon>
        <taxon>Endopterygota</taxon>
        <taxon>Coleoptera</taxon>
        <taxon>Polyphaga</taxon>
        <taxon>Cucujiformia</taxon>
        <taxon>Chrysomeloidea</taxon>
        <taxon>Chrysomelidae</taxon>
        <taxon>Galerucinae</taxon>
        <taxon>Alticini</taxon>
        <taxon>Psylliodes</taxon>
    </lineage>
</organism>
<sequence>MLTFNESQSKITDYFEKICKKIECEIQKNSQLKTRLKTNFISGMNIIRNDTAKSHSFDEPLTFFHMLKTAAENNSRDDVTEHPGNRYPEKLKKLCVYLFLTAGRLAYEILAANLAYGIRSRITIGRSIAKFEKYIEGEMSFAALKVFLEKRDYPLTIFISEDQTAITSRFRYNSSTNQILGPVLETSNQTGFPLIGQNDINCINDIKKVLQKKLAKNAYIFMAQPLVDGSPAFCLSIFGSDNCFCFEDVLLHWNYIRQEANNHGITVQGFSSDGNTCCLKAMKIITGLPITQSSTDDESCSVKQNKNTEQDTEEDTVWDHHNKPTEEQSTSLEEISEIPEEQDAYFNDIREKLTLFSDFESLNITDYSDKCKLDDKTLLKILVNGKEKIVKKSTLCWLSSKDLHKGHLLSDRLLRCKSLSSAKIPKTEKKTKLCKKRKQVHPKIDEETDTTSDEEDTVELESEFECESIHSGTDSDNDVNKILEINEESYYAVCYESW</sequence>
<keyword evidence="3" id="KW-1185">Reference proteome</keyword>
<evidence type="ECO:0000256" key="1">
    <source>
        <dbReference type="SAM" id="MobiDB-lite"/>
    </source>
</evidence>
<reference evidence="2" key="1">
    <citation type="submission" date="2022-01" db="EMBL/GenBank/DDBJ databases">
        <authorList>
            <person name="King R."/>
        </authorList>
    </citation>
    <scope>NUCLEOTIDE SEQUENCE</scope>
</reference>
<evidence type="ECO:0000313" key="2">
    <source>
        <dbReference type="EMBL" id="CAH1114909.1"/>
    </source>
</evidence>
<evidence type="ECO:0000313" key="3">
    <source>
        <dbReference type="Proteomes" id="UP001153636"/>
    </source>
</evidence>
<proteinExistence type="predicted"/>
<dbReference type="AlphaFoldDB" id="A0A9P0DAG0"/>
<feature type="compositionally biased region" description="Basic and acidic residues" evidence="1">
    <location>
        <begin position="317"/>
        <end position="326"/>
    </location>
</feature>
<gene>
    <name evidence="2" type="ORF">PSYICH_LOCUS14402</name>
</gene>